<protein>
    <recommendedName>
        <fullName evidence="3">ABC transporter substrate-binding protein</fullName>
    </recommendedName>
</protein>
<dbReference type="SUPFAM" id="SSF53850">
    <property type="entry name" value="Periplasmic binding protein-like II"/>
    <property type="match status" value="1"/>
</dbReference>
<comment type="caution">
    <text evidence="1">The sequence shown here is derived from an EMBL/GenBank/DDBJ whole genome shotgun (WGS) entry which is preliminary data.</text>
</comment>
<gene>
    <name evidence="1" type="ORF">KDK_02570</name>
</gene>
<accession>A0A402ABI2</accession>
<sequence>MDRKNLDLVRKFVQYMFSPKVIGEQVATGMIPTVKSAQVDPNASPLLEQASNQLDQRVTYLNTNDISVPGNVQQKLIRSASIAYTPGQDSTKICQALEGAYKQ</sequence>
<reference evidence="2" key="1">
    <citation type="submission" date="2018-12" db="EMBL/GenBank/DDBJ databases">
        <title>Tengunoibacter tsumagoiensis gen. nov., sp. nov., Dictyobacter kobayashii sp. nov., D. alpinus sp. nov., and D. joshuensis sp. nov. and description of Dictyobacteraceae fam. nov. within the order Ktedonobacterales isolated from Tengu-no-mugimeshi.</title>
        <authorList>
            <person name="Wang C.M."/>
            <person name="Zheng Y."/>
            <person name="Sakai Y."/>
            <person name="Toyoda A."/>
            <person name="Minakuchi Y."/>
            <person name="Abe K."/>
            <person name="Yokota A."/>
            <person name="Yabe S."/>
        </authorList>
    </citation>
    <scope>NUCLEOTIDE SEQUENCE [LARGE SCALE GENOMIC DNA]</scope>
    <source>
        <strain evidence="2">Uno11</strain>
    </source>
</reference>
<dbReference type="EMBL" id="BIFS01000001">
    <property type="protein sequence ID" value="GCE16457.1"/>
    <property type="molecule type" value="Genomic_DNA"/>
</dbReference>
<keyword evidence="2" id="KW-1185">Reference proteome</keyword>
<evidence type="ECO:0000313" key="1">
    <source>
        <dbReference type="EMBL" id="GCE16457.1"/>
    </source>
</evidence>
<organism evidence="1 2">
    <name type="scientific">Dictyobacter kobayashii</name>
    <dbReference type="NCBI Taxonomy" id="2014872"/>
    <lineage>
        <taxon>Bacteria</taxon>
        <taxon>Bacillati</taxon>
        <taxon>Chloroflexota</taxon>
        <taxon>Ktedonobacteria</taxon>
        <taxon>Ktedonobacterales</taxon>
        <taxon>Dictyobacteraceae</taxon>
        <taxon>Dictyobacter</taxon>
    </lineage>
</organism>
<dbReference type="AlphaFoldDB" id="A0A402ABI2"/>
<dbReference type="Proteomes" id="UP000287188">
    <property type="component" value="Unassembled WGS sequence"/>
</dbReference>
<dbReference type="Gene3D" id="3.40.190.10">
    <property type="entry name" value="Periplasmic binding protein-like II"/>
    <property type="match status" value="1"/>
</dbReference>
<evidence type="ECO:0008006" key="3">
    <source>
        <dbReference type="Google" id="ProtNLM"/>
    </source>
</evidence>
<proteinExistence type="predicted"/>
<name>A0A402ABI2_9CHLR</name>
<evidence type="ECO:0000313" key="2">
    <source>
        <dbReference type="Proteomes" id="UP000287188"/>
    </source>
</evidence>